<dbReference type="InterPro" id="IPR030970">
    <property type="entry name" value="ABC_MlaD"/>
</dbReference>
<feature type="domain" description="Mce/MlaD" evidence="1">
    <location>
        <begin position="36"/>
        <end position="113"/>
    </location>
</feature>
<evidence type="ECO:0000313" key="3">
    <source>
        <dbReference type="Proteomes" id="UP000278222"/>
    </source>
</evidence>
<evidence type="ECO:0000259" key="1">
    <source>
        <dbReference type="Pfam" id="PF02470"/>
    </source>
</evidence>
<dbReference type="OrthoDB" id="7164001at2"/>
<dbReference type="RefSeq" id="WP_123689340.1">
    <property type="nucleotide sequence ID" value="NZ_AP019700.1"/>
</dbReference>
<dbReference type="GO" id="GO:0005543">
    <property type="term" value="F:phospholipid binding"/>
    <property type="evidence" value="ECO:0007669"/>
    <property type="project" value="TreeGrafter"/>
</dbReference>
<dbReference type="NCBIfam" id="TIGR04430">
    <property type="entry name" value="OM_asym_MlaD"/>
    <property type="match status" value="1"/>
</dbReference>
<organism evidence="2 3">
    <name type="scientific">Stella humosa</name>
    <dbReference type="NCBI Taxonomy" id="94"/>
    <lineage>
        <taxon>Bacteria</taxon>
        <taxon>Pseudomonadati</taxon>
        <taxon>Pseudomonadota</taxon>
        <taxon>Alphaproteobacteria</taxon>
        <taxon>Rhodospirillales</taxon>
        <taxon>Stellaceae</taxon>
        <taxon>Stella</taxon>
    </lineage>
</organism>
<dbReference type="InterPro" id="IPR052336">
    <property type="entry name" value="MlaD_Phospholipid_Transporter"/>
</dbReference>
<gene>
    <name evidence="2" type="ORF">EDC65_1811</name>
</gene>
<dbReference type="Pfam" id="PF02470">
    <property type="entry name" value="MlaD"/>
    <property type="match status" value="1"/>
</dbReference>
<proteinExistence type="predicted"/>
<dbReference type="EMBL" id="RJKX01000013">
    <property type="protein sequence ID" value="ROQ00016.1"/>
    <property type="molecule type" value="Genomic_DNA"/>
</dbReference>
<protein>
    <submittedName>
        <fullName evidence="2">Phospholipid/cholesterol/gamma-HCH transport system substrate-binding protein</fullName>
    </submittedName>
</protein>
<comment type="caution">
    <text evidence="2">The sequence shown here is derived from an EMBL/GenBank/DDBJ whole genome shotgun (WGS) entry which is preliminary data.</text>
</comment>
<dbReference type="PANTHER" id="PTHR33371:SF4">
    <property type="entry name" value="INTERMEMBRANE PHOSPHOLIPID TRANSPORT SYSTEM BINDING PROTEIN MLAD"/>
    <property type="match status" value="1"/>
</dbReference>
<accession>A0A3N1MFP5</accession>
<dbReference type="PANTHER" id="PTHR33371">
    <property type="entry name" value="INTERMEMBRANE PHOSPHOLIPID TRANSPORT SYSTEM BINDING PROTEIN MLAD-RELATED"/>
    <property type="match status" value="1"/>
</dbReference>
<keyword evidence="3" id="KW-1185">Reference proteome</keyword>
<dbReference type="AlphaFoldDB" id="A0A3N1MFP5"/>
<name>A0A3N1MFP5_9PROT</name>
<sequence>MKHNIVETIIGAVVLLVAAGFVAFAYNSSGVRAVSGYELIARFERVDGVAVGSDIRIGGIKVGSISRMELDPKTYLAVVHLSIEPSVKLPADTVASISSTGLLGDKFLALVPGGDEKMLPPGGVIQYTQASVSIENLIGQFMFSQGGADKKGEAPADAPKL</sequence>
<dbReference type="InterPro" id="IPR003399">
    <property type="entry name" value="Mce/MlaD"/>
</dbReference>
<reference evidence="2 3" key="1">
    <citation type="submission" date="2018-11" db="EMBL/GenBank/DDBJ databases">
        <title>Genomic Encyclopedia of Type Strains, Phase IV (KMG-IV): sequencing the most valuable type-strain genomes for metagenomic binning, comparative biology and taxonomic classification.</title>
        <authorList>
            <person name="Goeker M."/>
        </authorList>
    </citation>
    <scope>NUCLEOTIDE SEQUENCE [LARGE SCALE GENOMIC DNA]</scope>
    <source>
        <strain evidence="2 3">DSM 5900</strain>
    </source>
</reference>
<evidence type="ECO:0000313" key="2">
    <source>
        <dbReference type="EMBL" id="ROQ00016.1"/>
    </source>
</evidence>
<dbReference type="GO" id="GO:0005548">
    <property type="term" value="F:phospholipid transporter activity"/>
    <property type="evidence" value="ECO:0007669"/>
    <property type="project" value="TreeGrafter"/>
</dbReference>
<dbReference type="Proteomes" id="UP000278222">
    <property type="component" value="Unassembled WGS sequence"/>
</dbReference>